<keyword evidence="2" id="KW-0808">Transferase</keyword>
<feature type="domain" description="PglD N-terminal" evidence="5">
    <location>
        <begin position="2"/>
        <end position="80"/>
    </location>
</feature>
<reference evidence="6 7" key="1">
    <citation type="submission" date="2020-08" db="EMBL/GenBank/DDBJ databases">
        <title>Description of novel Flavobacterium F-380 isolate.</title>
        <authorList>
            <person name="Saticioglu I.B."/>
            <person name="Duman M."/>
            <person name="Altun S."/>
        </authorList>
    </citation>
    <scope>NUCLEOTIDE SEQUENCE [LARGE SCALE GENOMIC DNA]</scope>
    <source>
        <strain evidence="6 7">F-380</strain>
    </source>
</reference>
<sequence length="211" mass="22677">MLVVGAKGFAKEVLEILHQNQDLDDLVFYDDVNKDISSHLYNVFPILTNKFQAERYFKTVDNRFTIGIGDPILRTKLYKDFVAIGGVFTSTISKSLIIGSYGTRLGDGVNIMQNVVITNDVLIGTGVILNQLTSIGHDVIIGDFSEISPNVSISGNCTLGFNVILGTGAIVLPKILIGNNVIVGAGAVVHKDLPDNCVAVGVPAKIIKYTI</sequence>
<dbReference type="PROSITE" id="PS00101">
    <property type="entry name" value="HEXAPEP_TRANSFERASES"/>
    <property type="match status" value="1"/>
</dbReference>
<dbReference type="Pfam" id="PF00132">
    <property type="entry name" value="Hexapep"/>
    <property type="match status" value="1"/>
</dbReference>
<evidence type="ECO:0000256" key="2">
    <source>
        <dbReference type="ARBA" id="ARBA00022679"/>
    </source>
</evidence>
<dbReference type="SUPFAM" id="SSF51161">
    <property type="entry name" value="Trimeric LpxA-like enzymes"/>
    <property type="match status" value="1"/>
</dbReference>
<evidence type="ECO:0000259" key="5">
    <source>
        <dbReference type="Pfam" id="PF17836"/>
    </source>
</evidence>
<keyword evidence="7" id="KW-1185">Reference proteome</keyword>
<dbReference type="InterPro" id="IPR050179">
    <property type="entry name" value="Trans_hexapeptide_repeat"/>
</dbReference>
<dbReference type="PANTHER" id="PTHR43300">
    <property type="entry name" value="ACETYLTRANSFERASE"/>
    <property type="match status" value="1"/>
</dbReference>
<comment type="caution">
    <text evidence="6">The sequence shown here is derived from an EMBL/GenBank/DDBJ whole genome shotgun (WGS) entry which is preliminary data.</text>
</comment>
<keyword evidence="3" id="KW-0677">Repeat</keyword>
<accession>A0ABR7J8F7</accession>
<name>A0ABR7J8F7_9FLAO</name>
<evidence type="ECO:0000256" key="1">
    <source>
        <dbReference type="ARBA" id="ARBA00007274"/>
    </source>
</evidence>
<dbReference type="InterPro" id="IPR020019">
    <property type="entry name" value="AcTrfase_PglD-like"/>
</dbReference>
<dbReference type="InterPro" id="IPR018357">
    <property type="entry name" value="Hexapep_transf_CS"/>
</dbReference>
<evidence type="ECO:0000256" key="3">
    <source>
        <dbReference type="ARBA" id="ARBA00022737"/>
    </source>
</evidence>
<dbReference type="Gene3D" id="2.160.10.10">
    <property type="entry name" value="Hexapeptide repeat proteins"/>
    <property type="match status" value="1"/>
</dbReference>
<dbReference type="RefSeq" id="WP_187010057.1">
    <property type="nucleotide sequence ID" value="NZ_JACRUI010000002.1"/>
</dbReference>
<protein>
    <submittedName>
        <fullName evidence="6">Acetyltransferase</fullName>
    </submittedName>
</protein>
<dbReference type="EMBL" id="JACRUJ010000002">
    <property type="protein sequence ID" value="MBC5841477.1"/>
    <property type="molecule type" value="Genomic_DNA"/>
</dbReference>
<comment type="similarity">
    <text evidence="1">Belongs to the transferase hexapeptide repeat family.</text>
</comment>
<proteinExistence type="inferred from homology"/>
<evidence type="ECO:0000313" key="7">
    <source>
        <dbReference type="Proteomes" id="UP000629963"/>
    </source>
</evidence>
<dbReference type="NCBIfam" id="TIGR03570">
    <property type="entry name" value="NeuD_NnaD"/>
    <property type="match status" value="1"/>
</dbReference>
<keyword evidence="4" id="KW-0012">Acyltransferase</keyword>
<dbReference type="Proteomes" id="UP000629963">
    <property type="component" value="Unassembled WGS sequence"/>
</dbReference>
<dbReference type="Gene3D" id="3.40.50.20">
    <property type="match status" value="1"/>
</dbReference>
<dbReference type="InterPro" id="IPR011004">
    <property type="entry name" value="Trimer_LpxA-like_sf"/>
</dbReference>
<dbReference type="InterPro" id="IPR001451">
    <property type="entry name" value="Hexapep"/>
</dbReference>
<evidence type="ECO:0000313" key="6">
    <source>
        <dbReference type="EMBL" id="MBC5841477.1"/>
    </source>
</evidence>
<dbReference type="InterPro" id="IPR041561">
    <property type="entry name" value="PglD_N"/>
</dbReference>
<dbReference type="Pfam" id="PF17836">
    <property type="entry name" value="PglD_N"/>
    <property type="match status" value="1"/>
</dbReference>
<dbReference type="CDD" id="cd03360">
    <property type="entry name" value="LbH_AT_putative"/>
    <property type="match status" value="1"/>
</dbReference>
<evidence type="ECO:0000256" key="4">
    <source>
        <dbReference type="ARBA" id="ARBA00023315"/>
    </source>
</evidence>
<gene>
    <name evidence="6" type="ORF">H8R23_08670</name>
</gene>
<organism evidence="6 7">
    <name type="scientific">Flavobacterium kayseriense</name>
    <dbReference type="NCBI Taxonomy" id="2764714"/>
    <lineage>
        <taxon>Bacteria</taxon>
        <taxon>Pseudomonadati</taxon>
        <taxon>Bacteroidota</taxon>
        <taxon>Flavobacteriia</taxon>
        <taxon>Flavobacteriales</taxon>
        <taxon>Flavobacteriaceae</taxon>
        <taxon>Flavobacterium</taxon>
    </lineage>
</organism>